<dbReference type="FunCoup" id="D8RPH3">
    <property type="interactions" value="990"/>
</dbReference>
<dbReference type="InterPro" id="IPR005691">
    <property type="entry name" value="Tic20"/>
</dbReference>
<keyword evidence="7" id="KW-0150">Chloroplast</keyword>
<evidence type="ECO:0000256" key="3">
    <source>
        <dbReference type="ARBA" id="ARBA00022692"/>
    </source>
</evidence>
<gene>
    <name evidence="8" type="ORF">SELMODRAFT_120447</name>
    <name evidence="9" type="ORF">SELMODRAFT_98520</name>
</gene>
<dbReference type="OMA" id="TIRCAIM"/>
<dbReference type="EMBL" id="GL377585">
    <property type="protein sequence ID" value="EFJ26259.1"/>
    <property type="molecule type" value="Genomic_DNA"/>
</dbReference>
<feature type="transmembrane region" description="Helical" evidence="7">
    <location>
        <begin position="62"/>
        <end position="85"/>
    </location>
</feature>
<comment type="subcellular location">
    <subcellularLocation>
        <location evidence="1">Plastid</location>
        <location evidence="1">Chloroplast inner membrane</location>
        <topology evidence="1">Multi-pass membrane protein</topology>
    </subcellularLocation>
    <subcellularLocation>
        <location evidence="7">Plastid</location>
        <location evidence="7">Chloroplast membrane</location>
        <topology evidence="7">Multi-pass membrane protein</topology>
    </subcellularLocation>
</comment>
<evidence type="ECO:0000256" key="5">
    <source>
        <dbReference type="ARBA" id="ARBA00022989"/>
    </source>
</evidence>
<proteinExistence type="inferred from homology"/>
<reference evidence="9 10" key="1">
    <citation type="journal article" date="2011" name="Science">
        <title>The Selaginella genome identifies genetic changes associated with the evolution of vascular plants.</title>
        <authorList>
            <person name="Banks J.A."/>
            <person name="Nishiyama T."/>
            <person name="Hasebe M."/>
            <person name="Bowman J.L."/>
            <person name="Gribskov M."/>
            <person name="dePamphilis C."/>
            <person name="Albert V.A."/>
            <person name="Aono N."/>
            <person name="Aoyama T."/>
            <person name="Ambrose B.A."/>
            <person name="Ashton N.W."/>
            <person name="Axtell M.J."/>
            <person name="Barker E."/>
            <person name="Barker M.S."/>
            <person name="Bennetzen J.L."/>
            <person name="Bonawitz N.D."/>
            <person name="Chapple C."/>
            <person name="Cheng C."/>
            <person name="Correa L.G."/>
            <person name="Dacre M."/>
            <person name="DeBarry J."/>
            <person name="Dreyer I."/>
            <person name="Elias M."/>
            <person name="Engstrom E.M."/>
            <person name="Estelle M."/>
            <person name="Feng L."/>
            <person name="Finet C."/>
            <person name="Floyd S.K."/>
            <person name="Frommer W.B."/>
            <person name="Fujita T."/>
            <person name="Gramzow L."/>
            <person name="Gutensohn M."/>
            <person name="Harholt J."/>
            <person name="Hattori M."/>
            <person name="Heyl A."/>
            <person name="Hirai T."/>
            <person name="Hiwatashi Y."/>
            <person name="Ishikawa M."/>
            <person name="Iwata M."/>
            <person name="Karol K.G."/>
            <person name="Koehler B."/>
            <person name="Kolukisaoglu U."/>
            <person name="Kubo M."/>
            <person name="Kurata T."/>
            <person name="Lalonde S."/>
            <person name="Li K."/>
            <person name="Li Y."/>
            <person name="Litt A."/>
            <person name="Lyons E."/>
            <person name="Manning G."/>
            <person name="Maruyama T."/>
            <person name="Michael T.P."/>
            <person name="Mikami K."/>
            <person name="Miyazaki S."/>
            <person name="Morinaga S."/>
            <person name="Murata T."/>
            <person name="Mueller-Roeber B."/>
            <person name="Nelson D.R."/>
            <person name="Obara M."/>
            <person name="Oguri Y."/>
            <person name="Olmstead R.G."/>
            <person name="Onodera N."/>
            <person name="Petersen B.L."/>
            <person name="Pils B."/>
            <person name="Prigge M."/>
            <person name="Rensing S.A."/>
            <person name="Riano-Pachon D.M."/>
            <person name="Roberts A.W."/>
            <person name="Sato Y."/>
            <person name="Scheller H.V."/>
            <person name="Schulz B."/>
            <person name="Schulz C."/>
            <person name="Shakirov E.V."/>
            <person name="Shibagaki N."/>
            <person name="Shinohara N."/>
            <person name="Shippen D.E."/>
            <person name="Soerensen I."/>
            <person name="Sotooka R."/>
            <person name="Sugimoto N."/>
            <person name="Sugita M."/>
            <person name="Sumikawa N."/>
            <person name="Tanurdzic M."/>
            <person name="Theissen G."/>
            <person name="Ulvskov P."/>
            <person name="Wakazuki S."/>
            <person name="Weng J.K."/>
            <person name="Willats W.W."/>
            <person name="Wipf D."/>
            <person name="Wolf P.G."/>
            <person name="Yang L."/>
            <person name="Zimmer A.D."/>
            <person name="Zhu Q."/>
            <person name="Mitros T."/>
            <person name="Hellsten U."/>
            <person name="Loque D."/>
            <person name="Otillar R."/>
            <person name="Salamov A."/>
            <person name="Schmutz J."/>
            <person name="Shapiro H."/>
            <person name="Lindquist E."/>
            <person name="Lucas S."/>
            <person name="Rokhsar D."/>
            <person name="Grigoriev I.V."/>
        </authorList>
    </citation>
    <scope>NUCLEOTIDE SEQUENCE [LARGE SCALE GENOMIC DNA]</scope>
</reference>
<evidence type="ECO:0000256" key="7">
    <source>
        <dbReference type="RuleBase" id="RU367003"/>
    </source>
</evidence>
<dbReference type="Proteomes" id="UP000001514">
    <property type="component" value="Unassembled WGS sequence"/>
</dbReference>
<dbReference type="KEGG" id="smo:SELMODRAFT_120447"/>
<keyword evidence="3 7" id="KW-0812">Transmembrane</keyword>
<feature type="transmembrane region" description="Helical" evidence="7">
    <location>
        <begin position="122"/>
        <end position="143"/>
    </location>
</feature>
<dbReference type="PANTHER" id="PTHR33510:SF9">
    <property type="entry name" value="HIT-TYPE ZINC FINGER FAMILY PROTEIN-RELATED"/>
    <property type="match status" value="1"/>
</dbReference>
<evidence type="ECO:0000313" key="8">
    <source>
        <dbReference type="EMBL" id="EFJ14556.1"/>
    </source>
</evidence>
<evidence type="ECO:0000313" key="10">
    <source>
        <dbReference type="Proteomes" id="UP000001514"/>
    </source>
</evidence>
<dbReference type="GO" id="GO:0045037">
    <property type="term" value="P:protein import into chloroplast stroma"/>
    <property type="evidence" value="ECO:0000318"/>
    <property type="project" value="GO_Central"/>
</dbReference>
<comment type="similarity">
    <text evidence="2 7">Belongs to the Tic20 family.</text>
</comment>
<organism evidence="10">
    <name type="scientific">Selaginella moellendorffii</name>
    <name type="common">Spikemoss</name>
    <dbReference type="NCBI Taxonomy" id="88036"/>
    <lineage>
        <taxon>Eukaryota</taxon>
        <taxon>Viridiplantae</taxon>
        <taxon>Streptophyta</taxon>
        <taxon>Embryophyta</taxon>
        <taxon>Tracheophyta</taxon>
        <taxon>Lycopodiopsida</taxon>
        <taxon>Selaginellales</taxon>
        <taxon>Selaginellaceae</taxon>
        <taxon>Selaginella</taxon>
    </lineage>
</organism>
<comment type="function">
    <text evidence="7">Involved in protein precursor import into chloroplasts.</text>
</comment>
<dbReference type="KEGG" id="smo:SELMODRAFT_98520"/>
<evidence type="ECO:0000313" key="9">
    <source>
        <dbReference type="EMBL" id="EFJ26259.1"/>
    </source>
</evidence>
<protein>
    <recommendedName>
        <fullName evidence="7">Protein TIC 20</fullName>
    </recommendedName>
</protein>
<sequence>KSPEDVPAFKGFPPMQGKPAWYWRLLALVPYIMPLCESWMYAETAYNLHCFIEQYEFWTYPVLRLLGRLPSWFLLAYFFVAYLGIVRRNVWPHFFRFHVVTGMLLEIILQVMGTLNDWIPHGIYWGKIGAHFWLAVFWTYFLTTLETIRCAIMGMYADIPFISDAAYMQIPYD</sequence>
<dbReference type="STRING" id="88036.D8RPH3"/>
<accession>D8RPH3</accession>
<dbReference type="HOGENOM" id="CLU_052258_2_1_1"/>
<dbReference type="Gramene" id="EFJ26259">
    <property type="protein sequence ID" value="EFJ26259"/>
    <property type="gene ID" value="SELMODRAFT_98520"/>
</dbReference>
<feature type="non-terminal residue" evidence="9">
    <location>
        <position position="1"/>
    </location>
</feature>
<keyword evidence="4" id="KW-1001">Plastid inner membrane</keyword>
<keyword evidence="6 7" id="KW-0472">Membrane</keyword>
<dbReference type="EMBL" id="GL377627">
    <property type="protein sequence ID" value="EFJ14556.1"/>
    <property type="molecule type" value="Genomic_DNA"/>
</dbReference>
<evidence type="ECO:0000256" key="1">
    <source>
        <dbReference type="ARBA" id="ARBA00004478"/>
    </source>
</evidence>
<dbReference type="AlphaFoldDB" id="D8RPH3"/>
<dbReference type="Gramene" id="EFJ14556">
    <property type="protein sequence ID" value="EFJ14556"/>
    <property type="gene ID" value="SELMODRAFT_120447"/>
</dbReference>
<evidence type="ECO:0000256" key="4">
    <source>
        <dbReference type="ARBA" id="ARBA00022780"/>
    </source>
</evidence>
<name>D8RPH3_SELML</name>
<dbReference type="Pfam" id="PF16166">
    <property type="entry name" value="TIC20"/>
    <property type="match status" value="1"/>
</dbReference>
<evidence type="ECO:0000256" key="6">
    <source>
        <dbReference type="ARBA" id="ARBA00023136"/>
    </source>
</evidence>
<keyword evidence="7" id="KW-0934">Plastid</keyword>
<feature type="transmembrane region" description="Helical" evidence="7">
    <location>
        <begin position="21"/>
        <end position="42"/>
    </location>
</feature>
<evidence type="ECO:0000256" key="2">
    <source>
        <dbReference type="ARBA" id="ARBA00009596"/>
    </source>
</evidence>
<keyword evidence="10" id="KW-1185">Reference proteome</keyword>
<dbReference type="GO" id="GO:0008320">
    <property type="term" value="F:protein transmembrane transporter activity"/>
    <property type="evidence" value="ECO:0000318"/>
    <property type="project" value="GO_Central"/>
</dbReference>
<dbReference type="GO" id="GO:0009706">
    <property type="term" value="C:chloroplast inner membrane"/>
    <property type="evidence" value="ECO:0000318"/>
    <property type="project" value="GO_Central"/>
</dbReference>
<feature type="transmembrane region" description="Helical" evidence="7">
    <location>
        <begin position="97"/>
        <end position="116"/>
    </location>
</feature>
<dbReference type="eggNOG" id="ENOG502QT65">
    <property type="taxonomic scope" value="Eukaryota"/>
</dbReference>
<dbReference type="OrthoDB" id="602284at2759"/>
<dbReference type="InParanoid" id="D8RPH3"/>
<dbReference type="PANTHER" id="PTHR33510">
    <property type="entry name" value="PROTEIN TIC 20-II, CHLOROPLASTIC"/>
    <property type="match status" value="1"/>
</dbReference>
<keyword evidence="5 7" id="KW-1133">Transmembrane helix</keyword>